<accession>A0A9N9A7N6</accession>
<dbReference type="OrthoDB" id="10559615at2759"/>
<dbReference type="EMBL" id="CAJVPL010000665">
    <property type="protein sequence ID" value="CAG8519583.1"/>
    <property type="molecule type" value="Genomic_DNA"/>
</dbReference>
<comment type="caution">
    <text evidence="1">The sequence shown here is derived from an EMBL/GenBank/DDBJ whole genome shotgun (WGS) entry which is preliminary data.</text>
</comment>
<organism evidence="1 2">
    <name type="scientific">Ambispora gerdemannii</name>
    <dbReference type="NCBI Taxonomy" id="144530"/>
    <lineage>
        <taxon>Eukaryota</taxon>
        <taxon>Fungi</taxon>
        <taxon>Fungi incertae sedis</taxon>
        <taxon>Mucoromycota</taxon>
        <taxon>Glomeromycotina</taxon>
        <taxon>Glomeromycetes</taxon>
        <taxon>Archaeosporales</taxon>
        <taxon>Ambisporaceae</taxon>
        <taxon>Ambispora</taxon>
    </lineage>
</organism>
<evidence type="ECO:0000313" key="2">
    <source>
        <dbReference type="Proteomes" id="UP000789831"/>
    </source>
</evidence>
<proteinExistence type="predicted"/>
<protein>
    <submittedName>
        <fullName evidence="1">12321_t:CDS:1</fullName>
    </submittedName>
</protein>
<gene>
    <name evidence="1" type="ORF">AGERDE_LOCUS5164</name>
</gene>
<dbReference type="AlphaFoldDB" id="A0A9N9A7N6"/>
<keyword evidence="2" id="KW-1185">Reference proteome</keyword>
<reference evidence="1" key="1">
    <citation type="submission" date="2021-06" db="EMBL/GenBank/DDBJ databases">
        <authorList>
            <person name="Kallberg Y."/>
            <person name="Tangrot J."/>
            <person name="Rosling A."/>
        </authorList>
    </citation>
    <scope>NUCLEOTIDE SEQUENCE</scope>
    <source>
        <strain evidence="1">MT106</strain>
    </source>
</reference>
<feature type="non-terminal residue" evidence="1">
    <location>
        <position position="1"/>
    </location>
</feature>
<dbReference type="Proteomes" id="UP000789831">
    <property type="component" value="Unassembled WGS sequence"/>
</dbReference>
<sequence length="210" mass="23675">SYDPCSISALIDFTYSKSSSSILDEECPKKCDEEKILGMNTKIQQDCKDELQQAFEAPISYFDPQSYIAEVWLAVYKAIPIKKSHCLKNTTTEEQVLQYLFSLLTKKELTQSTIFFDINPPNAQLSYAVVDKSSFKNLILPSDILCGECYQSISKVWLDFLEKNPSTIDLAKKDFDGISSILKGNFSKTCKTFITNSSNSSNSEGIQYLI</sequence>
<name>A0A9N9A7N6_9GLOM</name>
<evidence type="ECO:0000313" key="1">
    <source>
        <dbReference type="EMBL" id="CAG8519583.1"/>
    </source>
</evidence>